<evidence type="ECO:0000256" key="8">
    <source>
        <dbReference type="ARBA" id="ARBA00054758"/>
    </source>
</evidence>
<keyword evidence="3 9" id="KW-0489">Methyltransferase</keyword>
<evidence type="ECO:0000256" key="7">
    <source>
        <dbReference type="ARBA" id="ARBA00048612"/>
    </source>
</evidence>
<dbReference type="GO" id="GO:0035243">
    <property type="term" value="F:protein-arginine omega-N symmetric methyltransferase activity"/>
    <property type="evidence" value="ECO:0007669"/>
    <property type="project" value="UniProtKB-EC"/>
</dbReference>
<sequence length="497" mass="55489">MRRTTPVAITTACRTASLVCSKTFHKDYVVRGRAETDANLICRGFHLQPQCRQIHACTYKYERFHAKYNKCSQHTLGRMFSSSNIHCYSTKPADVNPLLKHLQRRIKMAGPITVADYMKEVLTNSVSGYYMNRDVFGAAGDFITSPEISQMFGEVFGVWVVNEWLNHYDNQQIQIVELGPGRGTLADDMLRVFSQFPAIKDKISVHLVEVSPALSRMQAAKVTGRDISDIDDKFVDTAELRAEPYQQLPSKYGPLVSWYRSLADVPHGLSCYVAHEFLDALPIHKFHKTEHGWREVLVDVDAANDSLRFVLAPGPTPASVAYLKSVQSSEKTNVEICPSAGLIVQEICQRIGQHGGLSLLADYGHTGEKGGTFRAFKNHALHDPLVDPGTADLTADVDFSYLKNMVSDNDGVSVFGPITQARFLSNMGIGLRLQTLLQNASQDHWSDLVSGYKMLTSPEQMGERFKFMSILPKLRDAYVPAGFVDLDFNVVSDRQSK</sequence>
<evidence type="ECO:0000256" key="1">
    <source>
        <dbReference type="ARBA" id="ARBA00004173"/>
    </source>
</evidence>
<dbReference type="SUPFAM" id="SSF53335">
    <property type="entry name" value="S-adenosyl-L-methionine-dependent methyltransferases"/>
    <property type="match status" value="1"/>
</dbReference>
<protein>
    <recommendedName>
        <fullName evidence="9">Protein arginine methyltransferase NDUFAF7</fullName>
        <ecNumber evidence="9">2.1.1.320</ecNumber>
    </recommendedName>
</protein>
<keyword evidence="4 9" id="KW-0808">Transferase</keyword>
<dbReference type="EC" id="2.1.1.320" evidence="9"/>
<dbReference type="GO" id="GO:0032259">
    <property type="term" value="P:methylation"/>
    <property type="evidence" value="ECO:0007669"/>
    <property type="project" value="UniProtKB-KW"/>
</dbReference>
<dbReference type="PANTHER" id="PTHR12049:SF7">
    <property type="entry name" value="PROTEIN ARGININE METHYLTRANSFERASE NDUFAF7, MITOCHONDRIAL"/>
    <property type="match status" value="1"/>
</dbReference>
<proteinExistence type="inferred from homology"/>
<dbReference type="Gene3D" id="3.40.50.12710">
    <property type="match status" value="1"/>
</dbReference>
<evidence type="ECO:0000256" key="9">
    <source>
        <dbReference type="RuleBase" id="RU364114"/>
    </source>
</evidence>
<comment type="caution">
    <text evidence="10">The sequence shown here is derived from an EMBL/GenBank/DDBJ whole genome shotgun (WGS) entry which is preliminary data.</text>
</comment>
<gene>
    <name evidence="10" type="ORF">CUNI_LOCUS12976</name>
</gene>
<dbReference type="InterPro" id="IPR003788">
    <property type="entry name" value="NDUFAF7"/>
</dbReference>
<evidence type="ECO:0000313" key="11">
    <source>
        <dbReference type="Proteomes" id="UP000678393"/>
    </source>
</evidence>
<dbReference type="Pfam" id="PF02636">
    <property type="entry name" value="Methyltransf_28"/>
    <property type="match status" value="1"/>
</dbReference>
<dbReference type="OrthoDB" id="438553at2759"/>
<dbReference type="InterPro" id="IPR038375">
    <property type="entry name" value="NDUFAF7_sf"/>
</dbReference>
<dbReference type="PANTHER" id="PTHR12049">
    <property type="entry name" value="PROTEIN ARGININE METHYLTRANSFERASE NDUFAF7, MITOCHONDRIAL"/>
    <property type="match status" value="1"/>
</dbReference>
<comment type="function">
    <text evidence="8">Arginine methyltransferase involved in the assembly or stability of mitochondrial NADH:ubiquinone oxidoreductase complex (complex I). Acts by mediating symmetric dimethylation of 'Arg-118' of NDUFS2 after it assembles into the complex I, stabilizing the early intermediate complex.</text>
</comment>
<evidence type="ECO:0000256" key="2">
    <source>
        <dbReference type="ARBA" id="ARBA00005891"/>
    </source>
</evidence>
<accession>A0A8S3ZGZ3</accession>
<comment type="similarity">
    <text evidence="2 9">Belongs to the NDUFAF7 family.</text>
</comment>
<comment type="subcellular location">
    <subcellularLocation>
        <location evidence="1 9">Mitochondrion</location>
    </subcellularLocation>
</comment>
<evidence type="ECO:0000313" key="10">
    <source>
        <dbReference type="EMBL" id="CAG5127418.1"/>
    </source>
</evidence>
<keyword evidence="5" id="KW-0809">Transit peptide</keyword>
<evidence type="ECO:0000256" key="4">
    <source>
        <dbReference type="ARBA" id="ARBA00022679"/>
    </source>
</evidence>
<reference evidence="10" key="1">
    <citation type="submission" date="2021-04" db="EMBL/GenBank/DDBJ databases">
        <authorList>
            <consortium name="Molecular Ecology Group"/>
        </authorList>
    </citation>
    <scope>NUCLEOTIDE SEQUENCE</scope>
</reference>
<evidence type="ECO:0000256" key="5">
    <source>
        <dbReference type="ARBA" id="ARBA00022946"/>
    </source>
</evidence>
<dbReference type="AlphaFoldDB" id="A0A8S3ZGZ3"/>
<name>A0A8S3ZGZ3_9EUPU</name>
<dbReference type="Proteomes" id="UP000678393">
    <property type="component" value="Unassembled WGS sequence"/>
</dbReference>
<dbReference type="GO" id="GO:0005739">
    <property type="term" value="C:mitochondrion"/>
    <property type="evidence" value="ECO:0007669"/>
    <property type="project" value="UniProtKB-SubCell"/>
</dbReference>
<organism evidence="10 11">
    <name type="scientific">Candidula unifasciata</name>
    <dbReference type="NCBI Taxonomy" id="100452"/>
    <lineage>
        <taxon>Eukaryota</taxon>
        <taxon>Metazoa</taxon>
        <taxon>Spiralia</taxon>
        <taxon>Lophotrochozoa</taxon>
        <taxon>Mollusca</taxon>
        <taxon>Gastropoda</taxon>
        <taxon>Heterobranchia</taxon>
        <taxon>Euthyneura</taxon>
        <taxon>Panpulmonata</taxon>
        <taxon>Eupulmonata</taxon>
        <taxon>Stylommatophora</taxon>
        <taxon>Helicina</taxon>
        <taxon>Helicoidea</taxon>
        <taxon>Geomitridae</taxon>
        <taxon>Candidula</taxon>
    </lineage>
</organism>
<dbReference type="FunFam" id="3.40.50.12710:FF:000001">
    <property type="entry name" value="Protein arginine methyltransferase NDUFAF7"/>
    <property type="match status" value="1"/>
</dbReference>
<evidence type="ECO:0000256" key="3">
    <source>
        <dbReference type="ARBA" id="ARBA00022603"/>
    </source>
</evidence>
<keyword evidence="6 9" id="KW-0496">Mitochondrion</keyword>
<dbReference type="GO" id="GO:0032981">
    <property type="term" value="P:mitochondrial respiratory chain complex I assembly"/>
    <property type="evidence" value="ECO:0007669"/>
    <property type="project" value="TreeGrafter"/>
</dbReference>
<evidence type="ECO:0000256" key="6">
    <source>
        <dbReference type="ARBA" id="ARBA00023128"/>
    </source>
</evidence>
<comment type="catalytic activity">
    <reaction evidence="7 9">
        <text>L-arginyl-[protein] + 2 S-adenosyl-L-methionine = N(omega),N(omega)'-dimethyl-L-arginyl-[protein] + 2 S-adenosyl-L-homocysteine + 2 H(+)</text>
        <dbReference type="Rhea" id="RHEA:48108"/>
        <dbReference type="Rhea" id="RHEA-COMP:10532"/>
        <dbReference type="Rhea" id="RHEA-COMP:11992"/>
        <dbReference type="ChEBI" id="CHEBI:15378"/>
        <dbReference type="ChEBI" id="CHEBI:29965"/>
        <dbReference type="ChEBI" id="CHEBI:57856"/>
        <dbReference type="ChEBI" id="CHEBI:59789"/>
        <dbReference type="ChEBI" id="CHEBI:88221"/>
        <dbReference type="EC" id="2.1.1.320"/>
    </reaction>
</comment>
<dbReference type="InterPro" id="IPR029063">
    <property type="entry name" value="SAM-dependent_MTases_sf"/>
</dbReference>
<keyword evidence="11" id="KW-1185">Reference proteome</keyword>
<dbReference type="EMBL" id="CAJHNH020002669">
    <property type="protein sequence ID" value="CAG5127418.1"/>
    <property type="molecule type" value="Genomic_DNA"/>
</dbReference>